<dbReference type="STRING" id="717646.M2N2L1"/>
<dbReference type="PANTHER" id="PTHR37544:SF1">
    <property type="entry name" value="PHOSPHORIBOSYLAMINOIMIDAZOLE-SUCCINOCARBOXAMIDE SYNTHASE"/>
    <property type="match status" value="1"/>
</dbReference>
<keyword evidence="2" id="KW-1133">Transmembrane helix</keyword>
<proteinExistence type="predicted"/>
<dbReference type="Pfam" id="PF11915">
    <property type="entry name" value="DUF3433"/>
    <property type="match status" value="2"/>
</dbReference>
<dbReference type="HOGENOM" id="CLU_011750_1_0_1"/>
<feature type="region of interest" description="Disordered" evidence="1">
    <location>
        <begin position="1"/>
        <end position="228"/>
    </location>
</feature>
<protein>
    <recommendedName>
        <fullName evidence="5">Phosphoribosylaminoimidazole-succinocarboxamide synthase</fullName>
    </recommendedName>
</protein>
<evidence type="ECO:0000313" key="4">
    <source>
        <dbReference type="Proteomes" id="UP000011761"/>
    </source>
</evidence>
<feature type="compositionally biased region" description="Polar residues" evidence="1">
    <location>
        <begin position="1"/>
        <end position="11"/>
    </location>
</feature>
<feature type="region of interest" description="Disordered" evidence="1">
    <location>
        <begin position="274"/>
        <end position="335"/>
    </location>
</feature>
<feature type="compositionally biased region" description="Low complexity" evidence="1">
    <location>
        <begin position="38"/>
        <end position="53"/>
    </location>
</feature>
<organism evidence="3 4">
    <name type="scientific">Baudoinia panamericana (strain UAMH 10762)</name>
    <name type="common">Angels' share fungus</name>
    <name type="synonym">Baudoinia compniacensis (strain UAMH 10762)</name>
    <dbReference type="NCBI Taxonomy" id="717646"/>
    <lineage>
        <taxon>Eukaryota</taxon>
        <taxon>Fungi</taxon>
        <taxon>Dikarya</taxon>
        <taxon>Ascomycota</taxon>
        <taxon>Pezizomycotina</taxon>
        <taxon>Dothideomycetes</taxon>
        <taxon>Dothideomycetidae</taxon>
        <taxon>Mycosphaerellales</taxon>
        <taxon>Teratosphaeriaceae</taxon>
        <taxon>Baudoinia</taxon>
    </lineage>
</organism>
<accession>M2N2L1</accession>
<dbReference type="PANTHER" id="PTHR37544">
    <property type="entry name" value="SPRAY-RELATED"/>
    <property type="match status" value="1"/>
</dbReference>
<dbReference type="EMBL" id="KB445553">
    <property type="protein sequence ID" value="EMC98173.1"/>
    <property type="molecule type" value="Genomic_DNA"/>
</dbReference>
<feature type="transmembrane region" description="Helical" evidence="2">
    <location>
        <begin position="831"/>
        <end position="850"/>
    </location>
</feature>
<dbReference type="AlphaFoldDB" id="M2N2L1"/>
<sequence length="977" mass="107210">MSNLSPQQPTNGLALKHTNVSNPSIIEHKPSLQSVTASEDYYSLSNSGSSTYSGDADKRAGTAGPRSSANTIHRFSTPPSRYRTPAQSRDFLPYIGAPEDGASAQQVEGRKTPMRGQGRRRTSTDEPAGAQHTMSGASAPMSGPTGGLREGGIRRKPVPSTVMEAGSTYRDSAARSSVAQDIGREPSPPTPEIDDAPFIRFALDQLTRDEEVRGSRRYRGLGSGLDGNYPYLAPDAAVAATAGPGATDDHSSAPLPLPAEQRAAAIPTQFEHREPQLPAGTEHGALPYPDKEYGPQPNHPPPRNPRRSDDAYGIRPSTLLGQAAPPHAPQRQQRQPFDTRFLPISSDSTGFHSSLDFLPGILRPLRLILFLLLLLAYTACLLFCAIWSLQRTGLWNYGGFGDARYFVFEYLPTILGMILFFWTIQIEIAVFRTAPFVAISSASPRERERGARLPLVPRGFLLPYFGHFGAKQTAAGLFVVVAWLQIWTIPLLASSFNVYFYGAPDTGRWRWIATQGAIWTVIALYLLLAVATITLLGWLKFGRRVTGLKWDPRSLADLVALLARSNALELADEVAREPPQLGYWRTNARPNEVFHAYGYPDKAGRQYSLEDGRIREKVALPPPRSRFSADPEDDIEAGDQRHSREKMLPRPGDHDDDDTSRGRHTALPWFLHPSMAALWTIIAIVLLLAFLIVSYLPSTTVRNGFLPYVAAPVNTLGFSSTNFLYSFVPALLGMLCLLCWLDIDYAYRRLQVFDSLMKADGEMAEHSVLLSYAAEAPGLVTATALVNGHWRVSLLSLVSLLAATLPILGGGVFWAQFYVATQRTRISAHMPAYYALTVFATLYALAYLFIFPGRRLRRATAHMGGNTALSFDDVLVLVRQSRLLDDLAFHSPTSKTDLVTRLLSAPAEAGVAQKGKISQHDEAAISKVSLADSVRGFGRARKQALGGLGVMEEGRYALGVHQGRDGREYMSIDRVRK</sequence>
<feature type="transmembrane region" description="Helical" evidence="2">
    <location>
        <begin position="474"/>
        <end position="496"/>
    </location>
</feature>
<dbReference type="OrthoDB" id="3057599at2759"/>
<feature type="compositionally biased region" description="Polar residues" evidence="1">
    <location>
        <begin position="65"/>
        <end position="79"/>
    </location>
</feature>
<dbReference type="InterPro" id="IPR021840">
    <property type="entry name" value="DUF3433"/>
</dbReference>
<evidence type="ECO:0008006" key="5">
    <source>
        <dbReference type="Google" id="ProtNLM"/>
    </source>
</evidence>
<evidence type="ECO:0000256" key="1">
    <source>
        <dbReference type="SAM" id="MobiDB-lite"/>
    </source>
</evidence>
<keyword evidence="4" id="KW-1185">Reference proteome</keyword>
<feature type="transmembrane region" description="Helical" evidence="2">
    <location>
        <begin position="367"/>
        <end position="390"/>
    </location>
</feature>
<dbReference type="OMA" id="YLPWCLR"/>
<reference evidence="3 4" key="1">
    <citation type="journal article" date="2012" name="PLoS Pathog.">
        <title>Diverse lifestyles and strategies of plant pathogenesis encoded in the genomes of eighteen Dothideomycetes fungi.</title>
        <authorList>
            <person name="Ohm R.A."/>
            <person name="Feau N."/>
            <person name="Henrissat B."/>
            <person name="Schoch C.L."/>
            <person name="Horwitz B.A."/>
            <person name="Barry K.W."/>
            <person name="Condon B.J."/>
            <person name="Copeland A.C."/>
            <person name="Dhillon B."/>
            <person name="Glaser F."/>
            <person name="Hesse C.N."/>
            <person name="Kosti I."/>
            <person name="LaButti K."/>
            <person name="Lindquist E.A."/>
            <person name="Lucas S."/>
            <person name="Salamov A.A."/>
            <person name="Bradshaw R.E."/>
            <person name="Ciuffetti L."/>
            <person name="Hamelin R.C."/>
            <person name="Kema G.H.J."/>
            <person name="Lawrence C."/>
            <person name="Scott J.A."/>
            <person name="Spatafora J.W."/>
            <person name="Turgeon B.G."/>
            <person name="de Wit P.J.G.M."/>
            <person name="Zhong S."/>
            <person name="Goodwin S.B."/>
            <person name="Grigoriev I.V."/>
        </authorList>
    </citation>
    <scope>NUCLEOTIDE SEQUENCE [LARGE SCALE GENOMIC DNA]</scope>
    <source>
        <strain evidence="3 4">UAMH 10762</strain>
    </source>
</reference>
<keyword evidence="2" id="KW-0812">Transmembrane</keyword>
<name>M2N2L1_BAUPA</name>
<dbReference type="GeneID" id="19117432"/>
<feature type="region of interest" description="Disordered" evidence="1">
    <location>
        <begin position="620"/>
        <end position="660"/>
    </location>
</feature>
<feature type="compositionally biased region" description="Low complexity" evidence="1">
    <location>
        <begin position="322"/>
        <end position="335"/>
    </location>
</feature>
<feature type="transmembrane region" description="Helical" evidence="2">
    <location>
        <begin position="794"/>
        <end position="819"/>
    </location>
</feature>
<evidence type="ECO:0000313" key="3">
    <source>
        <dbReference type="EMBL" id="EMC98173.1"/>
    </source>
</evidence>
<dbReference type="eggNOG" id="ENOG502SKGN">
    <property type="taxonomic scope" value="Eukaryota"/>
</dbReference>
<feature type="transmembrane region" description="Helical" evidence="2">
    <location>
        <begin position="410"/>
        <end position="431"/>
    </location>
</feature>
<gene>
    <name evidence="3" type="ORF">BAUCODRAFT_86571</name>
</gene>
<keyword evidence="2" id="KW-0472">Membrane</keyword>
<evidence type="ECO:0000256" key="2">
    <source>
        <dbReference type="SAM" id="Phobius"/>
    </source>
</evidence>
<dbReference type="KEGG" id="bcom:BAUCODRAFT_86571"/>
<feature type="transmembrane region" description="Helical" evidence="2">
    <location>
        <begin position="676"/>
        <end position="696"/>
    </location>
</feature>
<feature type="transmembrane region" description="Helical" evidence="2">
    <location>
        <begin position="723"/>
        <end position="741"/>
    </location>
</feature>
<dbReference type="RefSeq" id="XP_007674706.1">
    <property type="nucleotide sequence ID" value="XM_007676516.1"/>
</dbReference>
<dbReference type="Proteomes" id="UP000011761">
    <property type="component" value="Unassembled WGS sequence"/>
</dbReference>
<feature type="transmembrane region" description="Helical" evidence="2">
    <location>
        <begin position="516"/>
        <end position="539"/>
    </location>
</feature>
<feature type="compositionally biased region" description="Basic and acidic residues" evidence="1">
    <location>
        <begin position="638"/>
        <end position="653"/>
    </location>
</feature>